<reference evidence="3 4" key="1">
    <citation type="journal article" date="2016" name="Genome Biol. Evol.">
        <title>Divergent and convergent evolution of fungal pathogenicity.</title>
        <authorList>
            <person name="Shang Y."/>
            <person name="Xiao G."/>
            <person name="Zheng P."/>
            <person name="Cen K."/>
            <person name="Zhan S."/>
            <person name="Wang C."/>
        </authorList>
    </citation>
    <scope>NUCLEOTIDE SEQUENCE [LARGE SCALE GENOMIC DNA]</scope>
    <source>
        <strain evidence="3 4">RCEF 264</strain>
    </source>
</reference>
<sequence>MASSTSASVKTEHNTLIRNVLNEHFGREVLNITPCAGSSNNSTVYILVLGPARDDTAATGVQNTPRRPGTEPLPGDATKAVIRLTNPGSNLNDAVTVQSQVAVAVLLRAALKPTRPDEPSLVPRVYGWQPAADGGGQQQPLGWIVEECMPGVQLDDTAFDALPDAAKNGIVDQVAGLFGRIQQYQLPASIVGYGGLDFAATDGRIVTGPTPIYGATKACATYHELYTEYLQTQLAFMDKVDIVQGWRDDPTLRTRIDDFVAHGFQSVLARAAEPHPRQTLVHGDFDLHNVLVDPQTHRITALPDFQFGHVAAAADEYFYSFARLGALLPPRRLLHGFTTPAGGTPTTGNEDDDTAAAAFNLAQAQRTDEAFARIDLLSQLFWFVQNLSPGLFFLPRVRAKLGPERAAAIKTSTAESLSATLREWGF</sequence>
<dbReference type="SUPFAM" id="SSF56112">
    <property type="entry name" value="Protein kinase-like (PK-like)"/>
    <property type="match status" value="1"/>
</dbReference>
<feature type="domain" description="Aminoglycoside phosphotransferase" evidence="2">
    <location>
        <begin position="79"/>
        <end position="312"/>
    </location>
</feature>
<dbReference type="Pfam" id="PF01636">
    <property type="entry name" value="APH"/>
    <property type="match status" value="1"/>
</dbReference>
<dbReference type="InterPro" id="IPR051678">
    <property type="entry name" value="AGP_Transferase"/>
</dbReference>
<accession>A0A167U4D5</accession>
<dbReference type="EMBL" id="AZHD01000008">
    <property type="protein sequence ID" value="OAA61232.1"/>
    <property type="molecule type" value="Genomic_DNA"/>
</dbReference>
<dbReference type="InterPro" id="IPR011009">
    <property type="entry name" value="Kinase-like_dom_sf"/>
</dbReference>
<organism evidence="3 4">
    <name type="scientific">Niveomyces insectorum RCEF 264</name>
    <dbReference type="NCBI Taxonomy" id="1081102"/>
    <lineage>
        <taxon>Eukaryota</taxon>
        <taxon>Fungi</taxon>
        <taxon>Dikarya</taxon>
        <taxon>Ascomycota</taxon>
        <taxon>Pezizomycotina</taxon>
        <taxon>Sordariomycetes</taxon>
        <taxon>Hypocreomycetidae</taxon>
        <taxon>Hypocreales</taxon>
        <taxon>Cordycipitaceae</taxon>
        <taxon>Niveomyces</taxon>
    </lineage>
</organism>
<dbReference type="OrthoDB" id="2831558at2759"/>
<dbReference type="Gene3D" id="3.90.1200.10">
    <property type="match status" value="1"/>
</dbReference>
<comment type="caution">
    <text evidence="3">The sequence shown here is derived from an EMBL/GenBank/DDBJ whole genome shotgun (WGS) entry which is preliminary data.</text>
</comment>
<keyword evidence="3" id="KW-0808">Transferase</keyword>
<dbReference type="AlphaFoldDB" id="A0A167U4D5"/>
<evidence type="ECO:0000256" key="1">
    <source>
        <dbReference type="SAM" id="MobiDB-lite"/>
    </source>
</evidence>
<gene>
    <name evidence="3" type="ORF">SPI_05256</name>
</gene>
<feature type="region of interest" description="Disordered" evidence="1">
    <location>
        <begin position="57"/>
        <end position="76"/>
    </location>
</feature>
<protein>
    <submittedName>
        <fullName evidence="3">Aminoglycoside phosphotransferase</fullName>
    </submittedName>
</protein>
<dbReference type="STRING" id="1081102.A0A167U4D5"/>
<evidence type="ECO:0000313" key="4">
    <source>
        <dbReference type="Proteomes" id="UP000076874"/>
    </source>
</evidence>
<dbReference type="GO" id="GO:0016740">
    <property type="term" value="F:transferase activity"/>
    <property type="evidence" value="ECO:0007669"/>
    <property type="project" value="UniProtKB-KW"/>
</dbReference>
<evidence type="ECO:0000259" key="2">
    <source>
        <dbReference type="Pfam" id="PF01636"/>
    </source>
</evidence>
<name>A0A167U4D5_9HYPO</name>
<proteinExistence type="predicted"/>
<evidence type="ECO:0000313" key="3">
    <source>
        <dbReference type="EMBL" id="OAA61232.1"/>
    </source>
</evidence>
<dbReference type="InterPro" id="IPR002575">
    <property type="entry name" value="Aminoglycoside_PTrfase"/>
</dbReference>
<dbReference type="PANTHER" id="PTHR21310">
    <property type="entry name" value="AMINOGLYCOSIDE PHOSPHOTRANSFERASE-RELATED-RELATED"/>
    <property type="match status" value="1"/>
</dbReference>
<dbReference type="Proteomes" id="UP000076874">
    <property type="component" value="Unassembled WGS sequence"/>
</dbReference>
<keyword evidence="4" id="KW-1185">Reference proteome</keyword>